<evidence type="ECO:0000313" key="4">
    <source>
        <dbReference type="Proteomes" id="UP001500909"/>
    </source>
</evidence>
<feature type="region of interest" description="Disordered" evidence="1">
    <location>
        <begin position="1"/>
        <end position="25"/>
    </location>
</feature>
<dbReference type="RefSeq" id="WP_346096868.1">
    <property type="nucleotide sequence ID" value="NZ_BAAABY010000032.1"/>
</dbReference>
<comment type="caution">
    <text evidence="3">The sequence shown here is derived from an EMBL/GenBank/DDBJ whole genome shotgun (WGS) entry which is preliminary data.</text>
</comment>
<protein>
    <submittedName>
        <fullName evidence="3">ScbA/BarX family gamma-butyrolactone biosynthesis protein</fullName>
    </submittedName>
</protein>
<accession>A0ABP3KAP7</accession>
<evidence type="ECO:0000256" key="1">
    <source>
        <dbReference type="SAM" id="MobiDB-lite"/>
    </source>
</evidence>
<proteinExistence type="predicted"/>
<dbReference type="InterPro" id="IPR047757">
    <property type="entry name" value="AfsA-like"/>
</dbReference>
<evidence type="ECO:0000259" key="2">
    <source>
        <dbReference type="Pfam" id="PF03756"/>
    </source>
</evidence>
<evidence type="ECO:0000313" key="3">
    <source>
        <dbReference type="EMBL" id="GAA0475044.1"/>
    </source>
</evidence>
<dbReference type="InterPro" id="IPR005509">
    <property type="entry name" value="AfsA_hotdog_dom"/>
</dbReference>
<feature type="domain" description="A-factor biosynthesis hotdog" evidence="2">
    <location>
        <begin position="39"/>
        <end position="174"/>
    </location>
</feature>
<dbReference type="SUPFAM" id="SSF54637">
    <property type="entry name" value="Thioesterase/thiol ester dehydrase-isomerase"/>
    <property type="match status" value="1"/>
</dbReference>
<dbReference type="Proteomes" id="UP001500909">
    <property type="component" value="Unassembled WGS sequence"/>
</dbReference>
<keyword evidence="4" id="KW-1185">Reference proteome</keyword>
<dbReference type="InterPro" id="IPR029069">
    <property type="entry name" value="HotDog_dom_sf"/>
</dbReference>
<name>A0ABP3KAP7_9ACTN</name>
<dbReference type="Pfam" id="PF03756">
    <property type="entry name" value="AfsA"/>
    <property type="match status" value="2"/>
</dbReference>
<reference evidence="4" key="1">
    <citation type="journal article" date="2019" name="Int. J. Syst. Evol. Microbiol.">
        <title>The Global Catalogue of Microorganisms (GCM) 10K type strain sequencing project: providing services to taxonomists for standard genome sequencing and annotation.</title>
        <authorList>
            <consortium name="The Broad Institute Genomics Platform"/>
            <consortium name="The Broad Institute Genome Sequencing Center for Infectious Disease"/>
            <person name="Wu L."/>
            <person name="Ma J."/>
        </authorList>
    </citation>
    <scope>NUCLEOTIDE SEQUENCE [LARGE SCALE GENOMIC DNA]</scope>
    <source>
        <strain evidence="4">JCM 4805</strain>
    </source>
</reference>
<dbReference type="EMBL" id="BAAABY010000032">
    <property type="protein sequence ID" value="GAA0475044.1"/>
    <property type="molecule type" value="Genomic_DNA"/>
</dbReference>
<sequence length="327" mass="35461">MTVALTVPQPVSRWETGPTARSSGLPPLRRLTTTVPREYVHRSAVTEVFLTDWHGSGPNAWTVTAQWPRAHSFYGPARGMHDPVMLAETARQAAILLSHVGHDVPLGHPAIWGRLRYSVTPAALALHSAPADLELHITDHDIVRRGSRLATMRQVYSVLRDGQELGTVDGTLSCHTPAVYRRLRGAYADLEQALARTIPLPEAIDPALVGRDRTADVVLSPATGKNRWQLRIDTTHPVLFDHPVDHAPGMLMIEAARQVAYAAAGDTPSLAVAMDCSFVRYAELDAPCWIRAEAAGRDEAGLPRIAVTAEQHGCAVFTATVTCAPVT</sequence>
<dbReference type="NCBIfam" id="NF041195">
    <property type="entry name" value="ScbA_BarX_GamBu"/>
    <property type="match status" value="1"/>
</dbReference>
<organism evidence="3 4">
    <name type="scientific">Streptomyces olivaceiscleroticus</name>
    <dbReference type="NCBI Taxonomy" id="68245"/>
    <lineage>
        <taxon>Bacteria</taxon>
        <taxon>Bacillati</taxon>
        <taxon>Actinomycetota</taxon>
        <taxon>Actinomycetes</taxon>
        <taxon>Kitasatosporales</taxon>
        <taxon>Streptomycetaceae</taxon>
        <taxon>Streptomyces</taxon>
    </lineage>
</organism>
<gene>
    <name evidence="3" type="ORF">GCM10010361_44260</name>
</gene>
<feature type="domain" description="A-factor biosynthesis hotdog" evidence="2">
    <location>
        <begin position="208"/>
        <end position="323"/>
    </location>
</feature>